<evidence type="ECO:0000259" key="1">
    <source>
        <dbReference type="Pfam" id="PF24024"/>
    </source>
</evidence>
<sequence length="73" mass="8441">MFTLDTVYVLYHTRIDALGHENDKCLGVFSSPEEVEKAKEYALKQKGFKDYPDGFSAVEYEINKQEWLEGFGD</sequence>
<evidence type="ECO:0000313" key="2">
    <source>
        <dbReference type="EMBL" id="VEJ50452.1"/>
    </source>
</evidence>
<dbReference type="OrthoDB" id="8855544at2"/>
<dbReference type="KEGG" id="nwe:SAMEA3174300_1318"/>
<dbReference type="Pfam" id="PF24024">
    <property type="entry name" value="DUF7336"/>
    <property type="match status" value="1"/>
</dbReference>
<dbReference type="InterPro" id="IPR055760">
    <property type="entry name" value="DUF7336"/>
</dbReference>
<reference evidence="2 3" key="1">
    <citation type="submission" date="2018-12" db="EMBL/GenBank/DDBJ databases">
        <authorList>
            <consortium name="Pathogen Informatics"/>
        </authorList>
    </citation>
    <scope>NUCLEOTIDE SEQUENCE [LARGE SCALE GENOMIC DNA]</scope>
    <source>
        <strain evidence="2 3">NCTC12742</strain>
    </source>
</reference>
<keyword evidence="3" id="KW-1185">Reference proteome</keyword>
<evidence type="ECO:0000313" key="3">
    <source>
        <dbReference type="Proteomes" id="UP000272771"/>
    </source>
</evidence>
<organism evidence="2 3">
    <name type="scientific">Neisseria weaveri</name>
    <dbReference type="NCBI Taxonomy" id="28091"/>
    <lineage>
        <taxon>Bacteria</taxon>
        <taxon>Pseudomonadati</taxon>
        <taxon>Pseudomonadota</taxon>
        <taxon>Betaproteobacteria</taxon>
        <taxon>Neisseriales</taxon>
        <taxon>Neisseriaceae</taxon>
        <taxon>Neisseria</taxon>
    </lineage>
</organism>
<dbReference type="STRING" id="28091.SAMEA3174300_01318"/>
<dbReference type="EMBL" id="LR134533">
    <property type="protein sequence ID" value="VEJ50452.1"/>
    <property type="molecule type" value="Genomic_DNA"/>
</dbReference>
<accession>A0A3S5C3M1</accession>
<feature type="domain" description="DUF7336" evidence="1">
    <location>
        <begin position="6"/>
        <end position="71"/>
    </location>
</feature>
<proteinExistence type="predicted"/>
<dbReference type="AlphaFoldDB" id="A0A3S5C3M1"/>
<name>A0A3S5C3M1_9NEIS</name>
<dbReference type="Proteomes" id="UP000272771">
    <property type="component" value="Chromosome"/>
</dbReference>
<protein>
    <recommendedName>
        <fullName evidence="1">DUF7336 domain-containing protein</fullName>
    </recommendedName>
</protein>
<gene>
    <name evidence="2" type="ORF">NCTC12742_00697</name>
</gene>
<dbReference type="RefSeq" id="WP_036494612.1">
    <property type="nucleotide sequence ID" value="NZ_CAUJRG010000002.1"/>
</dbReference>